<dbReference type="Proteomes" id="UP000199350">
    <property type="component" value="Chromosome I"/>
</dbReference>
<keyword evidence="2" id="KW-1185">Reference proteome</keyword>
<dbReference type="REBASE" id="160838">
    <property type="entry name" value="Cmy20632ORF309P"/>
</dbReference>
<reference evidence="2" key="1">
    <citation type="submission" date="2016-10" db="EMBL/GenBank/DDBJ databases">
        <authorList>
            <person name="Varghese N."/>
            <person name="Submissions S."/>
        </authorList>
    </citation>
    <scope>NUCLEOTIDE SEQUENCE [LARGE SCALE GENOMIC DNA]</scope>
    <source>
        <strain evidence="2">DSM 20632</strain>
    </source>
</reference>
<gene>
    <name evidence="1" type="ORF">SAMN04488535_0308</name>
</gene>
<accession>A0A1G9LTX9</accession>
<sequence>MPAKPPSYRGLSSFRCFGVAGPQSSWFSSGNVAISYSELNNFEFNPEKSHGSPSTNRVPVAANVHLGGGSLRLGIKSIMRGHMHQKIEIFHSANFLSLENQLTDSIKTASADGARWMDQKVTFDNLHTIANAVDLAVPNESTFTRFTIQDSRSFQAIVTREYGKPSSYEETAQNEYDKFILQPLCMLAFAGVLSSENRRTRQFTVRNRPLLRTIATSESEARTFLISYLETVLREWGWWNRISSYFESAQTEEDLRVLKRQFHYLMLEKTRVGSRGSKDPRVEINRIFTKVVNPLAYAYGARGTERGHVMKSIPSRHDLIYNRPNFSDARVQKPKNLTRRQFEEILDKKASQYPEENNLSRVMREVRSYHREVSEVPSTVGGKARHVHHIFPRSSFPKIADYRENLIVLTSAQHLFEAHPYGNTTEVDKIYQRNALLYKLESIKKSVDQNDGMYSYDSFARVVSLGYSLTVPEATYMGCKNAILGQLV</sequence>
<dbReference type="EMBL" id="LT629700">
    <property type="protein sequence ID" value="SDL65470.1"/>
    <property type="molecule type" value="Genomic_DNA"/>
</dbReference>
<dbReference type="STRING" id="38302.SAMN04488535_0308"/>
<proteinExistence type="predicted"/>
<evidence type="ECO:0000313" key="1">
    <source>
        <dbReference type="EMBL" id="SDL65470.1"/>
    </source>
</evidence>
<organism evidence="1 2">
    <name type="scientific">Corynebacterium mycetoides</name>
    <dbReference type="NCBI Taxonomy" id="38302"/>
    <lineage>
        <taxon>Bacteria</taxon>
        <taxon>Bacillati</taxon>
        <taxon>Actinomycetota</taxon>
        <taxon>Actinomycetes</taxon>
        <taxon>Mycobacteriales</taxon>
        <taxon>Corynebacteriaceae</taxon>
        <taxon>Corynebacterium</taxon>
    </lineage>
</organism>
<name>A0A1G9LTX9_9CORY</name>
<evidence type="ECO:0000313" key="2">
    <source>
        <dbReference type="Proteomes" id="UP000199350"/>
    </source>
</evidence>
<dbReference type="AlphaFoldDB" id="A0A1G9LTX9"/>
<protein>
    <submittedName>
        <fullName evidence="1">Uncharacterized protein</fullName>
    </submittedName>
</protein>